<protein>
    <submittedName>
        <fullName evidence="1">Uncharacterized protein</fullName>
    </submittedName>
</protein>
<gene>
    <name evidence="1" type="ORF">Cadr_000002789</name>
</gene>
<evidence type="ECO:0000313" key="2">
    <source>
        <dbReference type="Proteomes" id="UP000299084"/>
    </source>
</evidence>
<dbReference type="AlphaFoldDB" id="A0A5N4C3V6"/>
<reference evidence="1 2" key="1">
    <citation type="journal article" date="2019" name="Mol. Ecol. Resour.">
        <title>Improving Illumina assemblies with Hi-C and long reads: an example with the North African dromedary.</title>
        <authorList>
            <person name="Elbers J.P."/>
            <person name="Rogers M.F."/>
            <person name="Perelman P.L."/>
            <person name="Proskuryakova A.A."/>
            <person name="Serdyukova N.A."/>
            <person name="Johnson W.E."/>
            <person name="Horin P."/>
            <person name="Corander J."/>
            <person name="Murphy D."/>
            <person name="Burger P.A."/>
        </authorList>
    </citation>
    <scope>NUCLEOTIDE SEQUENCE [LARGE SCALE GENOMIC DNA]</scope>
    <source>
        <strain evidence="1">Drom800</strain>
        <tissue evidence="1">Blood</tissue>
    </source>
</reference>
<keyword evidence="2" id="KW-1185">Reference proteome</keyword>
<organism evidence="1 2">
    <name type="scientific">Camelus dromedarius</name>
    <name type="common">Dromedary</name>
    <name type="synonym">Arabian camel</name>
    <dbReference type="NCBI Taxonomy" id="9838"/>
    <lineage>
        <taxon>Eukaryota</taxon>
        <taxon>Metazoa</taxon>
        <taxon>Chordata</taxon>
        <taxon>Craniata</taxon>
        <taxon>Vertebrata</taxon>
        <taxon>Euteleostomi</taxon>
        <taxon>Mammalia</taxon>
        <taxon>Eutheria</taxon>
        <taxon>Laurasiatheria</taxon>
        <taxon>Artiodactyla</taxon>
        <taxon>Tylopoda</taxon>
        <taxon>Camelidae</taxon>
        <taxon>Camelus</taxon>
    </lineage>
</organism>
<comment type="caution">
    <text evidence="1">The sequence shown here is derived from an EMBL/GenBank/DDBJ whole genome shotgun (WGS) entry which is preliminary data.</text>
</comment>
<dbReference type="EMBL" id="JWIN03000037">
    <property type="protein sequence ID" value="KAB1253563.1"/>
    <property type="molecule type" value="Genomic_DNA"/>
</dbReference>
<name>A0A5N4C3V6_CAMDR</name>
<dbReference type="Proteomes" id="UP000299084">
    <property type="component" value="Unassembled WGS sequence"/>
</dbReference>
<sequence>MMKLVTWESTGTGNNCMVSSWMVTDANPLVILVIASKDEEEEEEEEEAAILKLLQDLDTFVLDILKLCVFIAFSMFGE</sequence>
<proteinExistence type="predicted"/>
<accession>A0A5N4C3V6</accession>
<evidence type="ECO:0000313" key="1">
    <source>
        <dbReference type="EMBL" id="KAB1253563.1"/>
    </source>
</evidence>